<reference evidence="1 2" key="1">
    <citation type="submission" date="2022-02" db="EMBL/GenBank/DDBJ databases">
        <title>Paenibacillus sp. MBLB1776 Whole Genome Shotgun Sequencing.</title>
        <authorList>
            <person name="Hwang C.Y."/>
            <person name="Cho E.-S."/>
            <person name="Seo M.-J."/>
        </authorList>
    </citation>
    <scope>NUCLEOTIDE SEQUENCE [LARGE SCALE GENOMIC DNA]</scope>
    <source>
        <strain evidence="1 2">MBLB1776</strain>
    </source>
</reference>
<name>A0AA96L9X5_9BACL</name>
<sequence length="49" mass="5493">MDQKPDKRPQAPHAPAEVKLVAEMPEDKEIQENLEEMKKNDGYPGSCGI</sequence>
<protein>
    <submittedName>
        <fullName evidence="1">Uncharacterized protein</fullName>
    </submittedName>
</protein>
<keyword evidence="2" id="KW-1185">Reference proteome</keyword>
<proteinExistence type="predicted"/>
<evidence type="ECO:0000313" key="2">
    <source>
        <dbReference type="Proteomes" id="UP001305702"/>
    </source>
</evidence>
<dbReference type="AlphaFoldDB" id="A0AA96L9X5"/>
<gene>
    <name evidence="1" type="ORF">MJA45_16445</name>
</gene>
<dbReference type="Proteomes" id="UP001305702">
    <property type="component" value="Chromosome"/>
</dbReference>
<dbReference type="RefSeq" id="WP_315602998.1">
    <property type="nucleotide sequence ID" value="NZ_CP130318.1"/>
</dbReference>
<accession>A0AA96L9X5</accession>
<evidence type="ECO:0000313" key="1">
    <source>
        <dbReference type="EMBL" id="WNQ09229.1"/>
    </source>
</evidence>
<dbReference type="KEGG" id="paun:MJA45_16445"/>
<dbReference type="EMBL" id="CP130318">
    <property type="protein sequence ID" value="WNQ09229.1"/>
    <property type="molecule type" value="Genomic_DNA"/>
</dbReference>
<organism evidence="1 2">
    <name type="scientific">Paenibacillus aurantius</name>
    <dbReference type="NCBI Taxonomy" id="2918900"/>
    <lineage>
        <taxon>Bacteria</taxon>
        <taxon>Bacillati</taxon>
        <taxon>Bacillota</taxon>
        <taxon>Bacilli</taxon>
        <taxon>Bacillales</taxon>
        <taxon>Paenibacillaceae</taxon>
        <taxon>Paenibacillus</taxon>
    </lineage>
</organism>